<evidence type="ECO:0000313" key="1">
    <source>
        <dbReference type="EMBL" id="KIO10683.1"/>
    </source>
</evidence>
<protein>
    <submittedName>
        <fullName evidence="1">Uncharacterized protein</fullName>
    </submittedName>
</protein>
<organism evidence="1 2">
    <name type="scientific">Pisolithus tinctorius Marx 270</name>
    <dbReference type="NCBI Taxonomy" id="870435"/>
    <lineage>
        <taxon>Eukaryota</taxon>
        <taxon>Fungi</taxon>
        <taxon>Dikarya</taxon>
        <taxon>Basidiomycota</taxon>
        <taxon>Agaricomycotina</taxon>
        <taxon>Agaricomycetes</taxon>
        <taxon>Agaricomycetidae</taxon>
        <taxon>Boletales</taxon>
        <taxon>Sclerodermatineae</taxon>
        <taxon>Pisolithaceae</taxon>
        <taxon>Pisolithus</taxon>
    </lineage>
</organism>
<name>A0A0C3JNA4_PISTI</name>
<reference evidence="1 2" key="1">
    <citation type="submission" date="2014-04" db="EMBL/GenBank/DDBJ databases">
        <authorList>
            <consortium name="DOE Joint Genome Institute"/>
            <person name="Kuo A."/>
            <person name="Kohler A."/>
            <person name="Costa M.D."/>
            <person name="Nagy L.G."/>
            <person name="Floudas D."/>
            <person name="Copeland A."/>
            <person name="Barry K.W."/>
            <person name="Cichocki N."/>
            <person name="Veneault-Fourrey C."/>
            <person name="LaButti K."/>
            <person name="Lindquist E.A."/>
            <person name="Lipzen A."/>
            <person name="Lundell T."/>
            <person name="Morin E."/>
            <person name="Murat C."/>
            <person name="Sun H."/>
            <person name="Tunlid A."/>
            <person name="Henrissat B."/>
            <person name="Grigoriev I.V."/>
            <person name="Hibbett D.S."/>
            <person name="Martin F."/>
            <person name="Nordberg H.P."/>
            <person name="Cantor M.N."/>
            <person name="Hua S.X."/>
        </authorList>
    </citation>
    <scope>NUCLEOTIDE SEQUENCE [LARGE SCALE GENOMIC DNA]</scope>
    <source>
        <strain evidence="1 2">Marx 270</strain>
    </source>
</reference>
<dbReference type="AlphaFoldDB" id="A0A0C3JNA4"/>
<sequence length="105" mass="11023">MSTAGARTRTGSWYIASRVAVYPSSSGSLALASSVVLHGFTTTRAVELILVQGKSAPVGACIVSRGQMRSGTSTDTTNSSDGDLWSMELLMVTVERCVAVLTDMF</sequence>
<feature type="non-terminal residue" evidence="1">
    <location>
        <position position="105"/>
    </location>
</feature>
<gene>
    <name evidence="1" type="ORF">M404DRAFT_871384</name>
</gene>
<dbReference type="EMBL" id="KN831951">
    <property type="protein sequence ID" value="KIO10683.1"/>
    <property type="molecule type" value="Genomic_DNA"/>
</dbReference>
<evidence type="ECO:0000313" key="2">
    <source>
        <dbReference type="Proteomes" id="UP000054217"/>
    </source>
</evidence>
<dbReference type="InParanoid" id="A0A0C3JNA4"/>
<dbReference type="Proteomes" id="UP000054217">
    <property type="component" value="Unassembled WGS sequence"/>
</dbReference>
<dbReference type="HOGENOM" id="CLU_2242995_0_0_1"/>
<keyword evidence="2" id="KW-1185">Reference proteome</keyword>
<reference evidence="2" key="2">
    <citation type="submission" date="2015-01" db="EMBL/GenBank/DDBJ databases">
        <title>Evolutionary Origins and Diversification of the Mycorrhizal Mutualists.</title>
        <authorList>
            <consortium name="DOE Joint Genome Institute"/>
            <consortium name="Mycorrhizal Genomics Consortium"/>
            <person name="Kohler A."/>
            <person name="Kuo A."/>
            <person name="Nagy L.G."/>
            <person name="Floudas D."/>
            <person name="Copeland A."/>
            <person name="Barry K.W."/>
            <person name="Cichocki N."/>
            <person name="Veneault-Fourrey C."/>
            <person name="LaButti K."/>
            <person name="Lindquist E.A."/>
            <person name="Lipzen A."/>
            <person name="Lundell T."/>
            <person name="Morin E."/>
            <person name="Murat C."/>
            <person name="Riley R."/>
            <person name="Ohm R."/>
            <person name="Sun H."/>
            <person name="Tunlid A."/>
            <person name="Henrissat B."/>
            <person name="Grigoriev I.V."/>
            <person name="Hibbett D.S."/>
            <person name="Martin F."/>
        </authorList>
    </citation>
    <scope>NUCLEOTIDE SEQUENCE [LARGE SCALE GENOMIC DNA]</scope>
    <source>
        <strain evidence="2">Marx 270</strain>
    </source>
</reference>
<proteinExistence type="predicted"/>
<accession>A0A0C3JNA4</accession>